<dbReference type="Pfam" id="PF00406">
    <property type="entry name" value="ADK"/>
    <property type="match status" value="1"/>
</dbReference>
<evidence type="ECO:0000256" key="4">
    <source>
        <dbReference type="ARBA" id="ARBA00022679"/>
    </source>
</evidence>
<dbReference type="GO" id="GO:0005524">
    <property type="term" value="F:ATP binding"/>
    <property type="evidence" value="ECO:0007669"/>
    <property type="project" value="UniProtKB-KW"/>
</dbReference>
<feature type="binding site" evidence="11">
    <location>
        <position position="141"/>
    </location>
    <ligand>
        <name>a ribonucleoside 5'-phosphate</name>
        <dbReference type="ChEBI" id="CHEBI:58043"/>
    </ligand>
</feature>
<comment type="cofactor">
    <cofactor evidence="11">
        <name>Mg(2+)</name>
        <dbReference type="ChEBI" id="CHEBI:18420"/>
    </cofactor>
    <text evidence="11">Binds 1 Mg(2+) ion per monomer.</text>
</comment>
<dbReference type="SUPFAM" id="SSF52540">
    <property type="entry name" value="P-loop containing nucleoside triphosphate hydrolases"/>
    <property type="match status" value="1"/>
</dbReference>
<comment type="domain">
    <text evidence="11">Consists of three domains, a large central CORE domain and two small peripheral domains, NMPbind and LID, which undergo movements during catalysis. The LID domain closes over the site of phosphoryl transfer upon ATP binding. Assembling and dissambling the active center during each catalytic cycle provides an effective means to prevent ATP hydrolysis.</text>
</comment>
<dbReference type="HAMAP" id="MF_00235">
    <property type="entry name" value="Adenylate_kinase_Adk"/>
    <property type="match status" value="1"/>
</dbReference>
<comment type="catalytic activity">
    <reaction evidence="11">
        <text>CMP + ATP = CDP + ADP</text>
        <dbReference type="Rhea" id="RHEA:11600"/>
        <dbReference type="ChEBI" id="CHEBI:30616"/>
        <dbReference type="ChEBI" id="CHEBI:58069"/>
        <dbReference type="ChEBI" id="CHEBI:60377"/>
        <dbReference type="ChEBI" id="CHEBI:456216"/>
        <dbReference type="EC" id="2.7.4.14"/>
    </reaction>
</comment>
<dbReference type="InterPro" id="IPR006266">
    <property type="entry name" value="UMP_CMP_kinase"/>
</dbReference>
<protein>
    <recommendedName>
        <fullName evidence="11">UMP-CMP kinase</fullName>
        <ecNumber evidence="11">2.7.4.14</ecNumber>
    </recommendedName>
    <alternativeName>
        <fullName evidence="11">Deoxycytidylate kinase</fullName>
        <shortName evidence="11">CK</shortName>
        <shortName evidence="11">dCMP kinase</shortName>
    </alternativeName>
    <alternativeName>
        <fullName evidence="11">Uridine monophosphate/cytidine monophosphate kinase</fullName>
        <shortName evidence="11">UMP/CMP kinase</shortName>
        <shortName evidence="11">UMP/CMPK</shortName>
    </alternativeName>
</protein>
<dbReference type="GO" id="GO:0006207">
    <property type="term" value="P:'de novo' pyrimidine nucleobase biosynthetic process"/>
    <property type="evidence" value="ECO:0007669"/>
    <property type="project" value="InterPro"/>
</dbReference>
<comment type="subunit">
    <text evidence="2 11">Monomer.</text>
</comment>
<evidence type="ECO:0000256" key="3">
    <source>
        <dbReference type="ARBA" id="ARBA00022490"/>
    </source>
</evidence>
<keyword evidence="4 11" id="KW-0808">Transferase</keyword>
<accession>A0A0B7BHI0</accession>
<organism evidence="13">
    <name type="scientific">Arion vulgaris</name>
    <dbReference type="NCBI Taxonomy" id="1028688"/>
    <lineage>
        <taxon>Eukaryota</taxon>
        <taxon>Metazoa</taxon>
        <taxon>Spiralia</taxon>
        <taxon>Lophotrochozoa</taxon>
        <taxon>Mollusca</taxon>
        <taxon>Gastropoda</taxon>
        <taxon>Heterobranchia</taxon>
        <taxon>Euthyneura</taxon>
        <taxon>Panpulmonata</taxon>
        <taxon>Eupulmonata</taxon>
        <taxon>Stylommatophora</taxon>
        <taxon>Helicina</taxon>
        <taxon>Arionoidea</taxon>
        <taxon>Arionidae</taxon>
        <taxon>Arion</taxon>
    </lineage>
</organism>
<dbReference type="PRINTS" id="PR00094">
    <property type="entry name" value="ADENYLTKNASE"/>
</dbReference>
<keyword evidence="6 11" id="KW-0418">Kinase</keyword>
<evidence type="ECO:0000256" key="1">
    <source>
        <dbReference type="ARBA" id="ARBA00003053"/>
    </source>
</evidence>
<dbReference type="GO" id="GO:0005737">
    <property type="term" value="C:cytoplasm"/>
    <property type="evidence" value="ECO:0007669"/>
    <property type="project" value="UniProtKB-SubCell"/>
</dbReference>
<dbReference type="GO" id="GO:0050145">
    <property type="term" value="F:nucleoside monophosphate kinase activity"/>
    <property type="evidence" value="ECO:0007669"/>
    <property type="project" value="UniProtKB-ARBA"/>
</dbReference>
<dbReference type="EMBL" id="HACG01044749">
    <property type="protein sequence ID" value="CEK91614.1"/>
    <property type="molecule type" value="Transcribed_RNA"/>
</dbReference>
<evidence type="ECO:0000313" key="12">
    <source>
        <dbReference type="EMBL" id="CEK91614.1"/>
    </source>
</evidence>
<evidence type="ECO:0000256" key="6">
    <source>
        <dbReference type="ARBA" id="ARBA00022777"/>
    </source>
</evidence>
<dbReference type="PANTHER" id="PTHR23359">
    <property type="entry name" value="NUCLEOTIDE KINASE"/>
    <property type="match status" value="1"/>
</dbReference>
<feature type="binding site" evidence="11">
    <location>
        <begin position="94"/>
        <end position="97"/>
    </location>
    <ligand>
        <name>a ribonucleoside 5'-phosphate</name>
        <dbReference type="ChEBI" id="CHEBI:58043"/>
    </ligand>
</feature>
<sequence>MSNDSKPPYSVVFVLGGPGAGKGTQCERIQQEFGFKHLSAGDLLREERLHADSEFGAVIEKHIKDGSIVPVKITCSLLRREMEKSQSNNFLIDGFPRNRDNLDGWNGEMPGVAEVKRVLFFDCPDQVCVDRCIKRGLTSGRADDNADSLKNRIITYRESTMPIIDHYKSINLVSTIDGNRSSSEVFEDVKKILSSLDC</sequence>
<comment type="function">
    <text evidence="1">Catalyzes the reversible transfer of the terminal phosphate group between ATP and AMP. Plays an important role in cellular energy homeostasis and in adenine nucleotide metabolism.</text>
</comment>
<evidence type="ECO:0000256" key="2">
    <source>
        <dbReference type="ARBA" id="ARBA00011245"/>
    </source>
</evidence>
<dbReference type="InterPro" id="IPR033690">
    <property type="entry name" value="Adenylat_kinase_CS"/>
</dbReference>
<evidence type="ECO:0000256" key="10">
    <source>
        <dbReference type="ARBA" id="ARBA00048116"/>
    </source>
</evidence>
<comment type="similarity">
    <text evidence="11">Belongs to the adenylate kinase family. UMP-CMP kinase subfamily.</text>
</comment>
<keyword evidence="7 11" id="KW-0067">ATP-binding</keyword>
<feature type="binding site" evidence="11">
    <location>
        <position position="45"/>
    </location>
    <ligand>
        <name>a ribonucleoside 5'-phosphate</name>
        <dbReference type="ChEBI" id="CHEBI:58043"/>
    </ligand>
</feature>
<evidence type="ECO:0000256" key="8">
    <source>
        <dbReference type="ARBA" id="ARBA00022975"/>
    </source>
</evidence>
<dbReference type="NCBIfam" id="TIGR01359">
    <property type="entry name" value="UMP_CMP_kin_fam"/>
    <property type="match status" value="1"/>
</dbReference>
<name>A0A0B7BHI0_9EUPU</name>
<dbReference type="AlphaFoldDB" id="A0A0B7BHI0"/>
<dbReference type="GO" id="GO:0006221">
    <property type="term" value="P:pyrimidine nucleotide biosynthetic process"/>
    <property type="evidence" value="ECO:0007669"/>
    <property type="project" value="UniProtKB-UniRule"/>
</dbReference>
<feature type="binding site" evidence="11">
    <location>
        <position position="135"/>
    </location>
    <ligand>
        <name>ATP</name>
        <dbReference type="ChEBI" id="CHEBI:30616"/>
    </ligand>
</feature>
<evidence type="ECO:0000256" key="7">
    <source>
        <dbReference type="ARBA" id="ARBA00022840"/>
    </source>
</evidence>
<comment type="function">
    <text evidence="11">Catalyzes the phosphorylation of pyrimidine nucleoside monophosphates at the expense of ATP. Plays an important role in de novo pyrimidine nucleotide biosynthesis. Has preference for UMP and CMP as phosphate acceptors.</text>
</comment>
<feature type="binding site" evidence="11">
    <location>
        <begin position="67"/>
        <end position="69"/>
    </location>
    <ligand>
        <name>a ribonucleoside 5'-phosphate</name>
        <dbReference type="ChEBI" id="CHEBI:58043"/>
    </ligand>
</feature>
<feature type="binding site" evidence="11">
    <location>
        <position position="180"/>
    </location>
    <ligand>
        <name>ATP</name>
        <dbReference type="ChEBI" id="CHEBI:30616"/>
    </ligand>
</feature>
<dbReference type="PROSITE" id="PS00113">
    <property type="entry name" value="ADENYLATE_KINASE"/>
    <property type="match status" value="1"/>
</dbReference>
<gene>
    <name evidence="13" type="primary">ORF183790</name>
    <name evidence="12" type="synonym">ORF183786</name>
</gene>
<dbReference type="EC" id="2.7.4.14" evidence="11"/>
<keyword evidence="8 11" id="KW-0665">Pyrimidine biosynthesis</keyword>
<dbReference type="Gene3D" id="3.40.50.300">
    <property type="entry name" value="P-loop containing nucleotide triphosphate hydrolases"/>
    <property type="match status" value="1"/>
</dbReference>
<dbReference type="InterPro" id="IPR027417">
    <property type="entry name" value="P-loop_NTPase"/>
</dbReference>
<feature type="binding site" evidence="11">
    <location>
        <begin position="19"/>
        <end position="24"/>
    </location>
    <ligand>
        <name>ATP</name>
        <dbReference type="ChEBI" id="CHEBI:30616"/>
    </ligand>
</feature>
<evidence type="ECO:0000256" key="9">
    <source>
        <dbReference type="ARBA" id="ARBA00023242"/>
    </source>
</evidence>
<dbReference type="FunFam" id="3.40.50.300:FF:000315">
    <property type="entry name" value="Adenylate kinase 1"/>
    <property type="match status" value="1"/>
</dbReference>
<feature type="region of interest" description="NMPbind" evidence="11">
    <location>
        <begin position="39"/>
        <end position="69"/>
    </location>
</feature>
<evidence type="ECO:0000256" key="11">
    <source>
        <dbReference type="HAMAP-Rule" id="MF_03172"/>
    </source>
</evidence>
<feature type="region of interest" description="LID" evidence="11">
    <location>
        <begin position="134"/>
        <end position="144"/>
    </location>
</feature>
<dbReference type="HAMAP" id="MF_03172">
    <property type="entry name" value="Adenylate_kinase_UMP_CMP_kin"/>
    <property type="match status" value="1"/>
</dbReference>
<proteinExistence type="inferred from homology"/>
<feature type="binding site" evidence="11">
    <location>
        <position position="152"/>
    </location>
    <ligand>
        <name>a ribonucleoside 5'-phosphate</name>
        <dbReference type="ChEBI" id="CHEBI:58043"/>
    </ligand>
</feature>
<dbReference type="EMBL" id="HACG01044750">
    <property type="protein sequence ID" value="CEK91615.1"/>
    <property type="molecule type" value="Transcribed_RNA"/>
</dbReference>
<keyword evidence="9 11" id="KW-0539">Nucleus</keyword>
<keyword evidence="5 11" id="KW-0547">Nucleotide-binding</keyword>
<evidence type="ECO:0000313" key="13">
    <source>
        <dbReference type="EMBL" id="CEK91615.1"/>
    </source>
</evidence>
<comment type="catalytic activity">
    <reaction evidence="11">
        <text>dCMP + ATP = dCDP + ADP</text>
        <dbReference type="Rhea" id="RHEA:25094"/>
        <dbReference type="ChEBI" id="CHEBI:30616"/>
        <dbReference type="ChEBI" id="CHEBI:57566"/>
        <dbReference type="ChEBI" id="CHEBI:58593"/>
        <dbReference type="ChEBI" id="CHEBI:456216"/>
        <dbReference type="EC" id="2.7.4.14"/>
    </reaction>
</comment>
<reference evidence="13" key="1">
    <citation type="submission" date="2014-12" db="EMBL/GenBank/DDBJ databases">
        <title>Insight into the proteome of Arion vulgaris.</title>
        <authorList>
            <person name="Aradska J."/>
            <person name="Bulat T."/>
            <person name="Smidak R."/>
            <person name="Sarate P."/>
            <person name="Gangsoo J."/>
            <person name="Sialana F."/>
            <person name="Bilban M."/>
            <person name="Lubec G."/>
        </authorList>
    </citation>
    <scope>NUCLEOTIDE SEQUENCE</scope>
    <source>
        <tissue evidence="13">Skin</tissue>
    </source>
</reference>
<keyword evidence="3 11" id="KW-0963">Cytoplasm</keyword>
<dbReference type="CDD" id="cd01428">
    <property type="entry name" value="ADK"/>
    <property type="match status" value="1"/>
</dbReference>
<evidence type="ECO:0000256" key="5">
    <source>
        <dbReference type="ARBA" id="ARBA00022741"/>
    </source>
</evidence>
<dbReference type="GO" id="GO:0005634">
    <property type="term" value="C:nucleus"/>
    <property type="evidence" value="ECO:0007669"/>
    <property type="project" value="UniProtKB-SubCell"/>
</dbReference>
<feature type="binding site" evidence="11">
    <location>
        <position position="101"/>
    </location>
    <ligand>
        <name>CMP</name>
        <dbReference type="ChEBI" id="CHEBI:60377"/>
    </ligand>
</feature>
<comment type="catalytic activity">
    <reaction evidence="10 11">
        <text>UMP + ATP = UDP + ADP</text>
        <dbReference type="Rhea" id="RHEA:24400"/>
        <dbReference type="ChEBI" id="CHEBI:30616"/>
        <dbReference type="ChEBI" id="CHEBI:57865"/>
        <dbReference type="ChEBI" id="CHEBI:58223"/>
        <dbReference type="ChEBI" id="CHEBI:456216"/>
        <dbReference type="EC" id="2.7.4.14"/>
    </reaction>
</comment>
<dbReference type="InterPro" id="IPR000850">
    <property type="entry name" value="Adenylat/UMP-CMP_kin"/>
</dbReference>
<comment type="subcellular location">
    <subcellularLocation>
        <location evidence="11">Cytoplasm</location>
    </subcellularLocation>
    <subcellularLocation>
        <location evidence="11">Nucleus</location>
    </subcellularLocation>
</comment>